<dbReference type="PRINTS" id="PR00369">
    <property type="entry name" value="FLAVODOXIN"/>
</dbReference>
<dbReference type="InterPro" id="IPR029039">
    <property type="entry name" value="Flavoprotein-like_sf"/>
</dbReference>
<keyword evidence="2" id="KW-0288">FMN</keyword>
<dbReference type="InterPro" id="IPR039261">
    <property type="entry name" value="FNR_nucleotide-bd"/>
</dbReference>
<dbReference type="Gene3D" id="2.40.30.10">
    <property type="entry name" value="Translation factors"/>
    <property type="match status" value="1"/>
</dbReference>
<keyword evidence="3" id="KW-0249">Electron transport</keyword>
<dbReference type="GO" id="GO:0003958">
    <property type="term" value="F:NADPH-hemoprotein reductase activity"/>
    <property type="evidence" value="ECO:0007669"/>
    <property type="project" value="UniProtKB-EC"/>
</dbReference>
<reference evidence="8 9" key="1">
    <citation type="submission" date="2016-10" db="EMBL/GenBank/DDBJ databases">
        <authorList>
            <person name="de Groot N.N."/>
        </authorList>
    </citation>
    <scope>NUCLEOTIDE SEQUENCE [LARGE SCALE GENOMIC DNA]</scope>
    <source>
        <strain evidence="8 9">DSM 23609</strain>
    </source>
</reference>
<dbReference type="SUPFAM" id="SSF63380">
    <property type="entry name" value="Riboflavin synthase domain-like"/>
    <property type="match status" value="1"/>
</dbReference>
<evidence type="ECO:0000256" key="3">
    <source>
        <dbReference type="ARBA" id="ARBA00022982"/>
    </source>
</evidence>
<dbReference type="PROSITE" id="PS50902">
    <property type="entry name" value="FLAVODOXIN_LIKE"/>
    <property type="match status" value="1"/>
</dbReference>
<feature type="transmembrane region" description="Helical" evidence="5">
    <location>
        <begin position="7"/>
        <end position="26"/>
    </location>
</feature>
<evidence type="ECO:0000256" key="2">
    <source>
        <dbReference type="ARBA" id="ARBA00022643"/>
    </source>
</evidence>
<dbReference type="InterPro" id="IPR001433">
    <property type="entry name" value="OxRdtase_FAD/NAD-bd"/>
</dbReference>
<dbReference type="EMBL" id="FOOC01000003">
    <property type="protein sequence ID" value="SFF40122.1"/>
    <property type="molecule type" value="Genomic_DNA"/>
</dbReference>
<dbReference type="RefSeq" id="WP_091532338.1">
    <property type="nucleotide sequence ID" value="NZ_FOOC01000003.1"/>
</dbReference>
<dbReference type="Proteomes" id="UP000199771">
    <property type="component" value="Unassembled WGS sequence"/>
</dbReference>
<dbReference type="STRING" id="1076937.SAMN04488120_103231"/>
<dbReference type="EC" id="1.6.2.4" evidence="4"/>
<dbReference type="OrthoDB" id="9816402at2"/>
<protein>
    <recommendedName>
        <fullName evidence="4">NADPH--hemoprotein reductase</fullName>
        <ecNumber evidence="4">1.6.2.4</ecNumber>
    </recommendedName>
</protein>
<evidence type="ECO:0000259" key="6">
    <source>
        <dbReference type="PROSITE" id="PS50902"/>
    </source>
</evidence>
<dbReference type="CDD" id="cd06200">
    <property type="entry name" value="SiR_like1"/>
    <property type="match status" value="1"/>
</dbReference>
<dbReference type="PROSITE" id="PS51384">
    <property type="entry name" value="FAD_FR"/>
    <property type="match status" value="1"/>
</dbReference>
<evidence type="ECO:0000313" key="8">
    <source>
        <dbReference type="EMBL" id="SFF40122.1"/>
    </source>
</evidence>
<evidence type="ECO:0000259" key="7">
    <source>
        <dbReference type="PROSITE" id="PS51384"/>
    </source>
</evidence>
<sequence length="482" mass="53364">MQRSVSLAVKAAFFLLIITAASVLLLVQGEPFYWVPPGASRCVLAAVAVTGYGVLCARAYQRHRPRRAHMRSEDLLLVAYASQTGQAEALAERTADALRAAGLSVQQAALADIDRHTLVMTRRALFIVSTTGEGDAPDTASAFFARVAPALPRLDSLEYGLLALGDRSYRHFCGFGRRFDSWLQARGAQSLFPRIEVDRGDVAALARWWHQIEVLAPTGIAAQPNPTWTAWTLLERRLLNDGSIGRPAFHLELAPPLDEVAHWRAGDLVEIRIPGNGGSIVREYSIGSIPADGRLHLLVRQMCLRQPDGSVQLGVGSGWLTRTLEVGQSVELRIRRNKSFHGPADDRPMILIGNGTGLAGLRAHLRERQMQGRYRNWLIFGERQAAHDAFYRDELEAMHAAGAITRIDWVFSRDTPRRCYVQDRLREHADLLREWIEAGAAIYVSGSQKGMVPGVNAALLEVLGASALERLNAEARYRRDVY</sequence>
<dbReference type="PANTHER" id="PTHR19384:SF17">
    <property type="entry name" value="NADPH--CYTOCHROME P450 REDUCTASE"/>
    <property type="match status" value="1"/>
</dbReference>
<keyword evidence="3" id="KW-0813">Transport</keyword>
<name>A0A1I2ICP4_9GAMM</name>
<dbReference type="Gene3D" id="3.40.50.360">
    <property type="match status" value="1"/>
</dbReference>
<dbReference type="InterPro" id="IPR008254">
    <property type="entry name" value="Flavodoxin/NO_synth"/>
</dbReference>
<proteinExistence type="predicted"/>
<accession>A0A1I2ICP4</accession>
<keyword evidence="9" id="KW-1185">Reference proteome</keyword>
<keyword evidence="5" id="KW-1133">Transmembrane helix</keyword>
<dbReference type="PRINTS" id="PR00371">
    <property type="entry name" value="FPNCR"/>
</dbReference>
<gene>
    <name evidence="8" type="ORF">SAMN04488120_103231</name>
</gene>
<dbReference type="PANTHER" id="PTHR19384">
    <property type="entry name" value="NITRIC OXIDE SYNTHASE-RELATED"/>
    <property type="match status" value="1"/>
</dbReference>
<organism evidence="8 9">
    <name type="scientific">Fontimonas thermophila</name>
    <dbReference type="NCBI Taxonomy" id="1076937"/>
    <lineage>
        <taxon>Bacteria</taxon>
        <taxon>Pseudomonadati</taxon>
        <taxon>Pseudomonadota</taxon>
        <taxon>Gammaproteobacteria</taxon>
        <taxon>Nevskiales</taxon>
        <taxon>Nevskiaceae</taxon>
        <taxon>Fontimonas</taxon>
    </lineage>
</organism>
<dbReference type="Gene3D" id="3.40.50.80">
    <property type="entry name" value="Nucleotide-binding domain of ferredoxin-NADP reductase (FNR) module"/>
    <property type="match status" value="1"/>
</dbReference>
<dbReference type="SUPFAM" id="SSF52343">
    <property type="entry name" value="Ferredoxin reductase-like, C-terminal NADP-linked domain"/>
    <property type="match status" value="1"/>
</dbReference>
<dbReference type="InterPro" id="IPR017938">
    <property type="entry name" value="Riboflavin_synthase-like_b-brl"/>
</dbReference>
<feature type="domain" description="FAD-binding FR-type" evidence="7">
    <location>
        <begin position="226"/>
        <end position="343"/>
    </location>
</feature>
<feature type="transmembrane region" description="Helical" evidence="5">
    <location>
        <begin position="38"/>
        <end position="60"/>
    </location>
</feature>
<evidence type="ECO:0000313" key="9">
    <source>
        <dbReference type="Proteomes" id="UP000199771"/>
    </source>
</evidence>
<evidence type="ECO:0000256" key="5">
    <source>
        <dbReference type="SAM" id="Phobius"/>
    </source>
</evidence>
<dbReference type="SUPFAM" id="SSF52218">
    <property type="entry name" value="Flavoproteins"/>
    <property type="match status" value="1"/>
</dbReference>
<dbReference type="InterPro" id="IPR001709">
    <property type="entry name" value="Flavoprot_Pyr_Nucl_cyt_Rdtase"/>
</dbReference>
<keyword evidence="5" id="KW-0812">Transmembrane</keyword>
<feature type="domain" description="Flavodoxin-like" evidence="6">
    <location>
        <begin position="76"/>
        <end position="213"/>
    </location>
</feature>
<keyword evidence="1" id="KW-0285">Flavoprotein</keyword>
<dbReference type="Pfam" id="PF00175">
    <property type="entry name" value="NAD_binding_1"/>
    <property type="match status" value="1"/>
</dbReference>
<dbReference type="GO" id="GO:0050660">
    <property type="term" value="F:flavin adenine dinucleotide binding"/>
    <property type="evidence" value="ECO:0007669"/>
    <property type="project" value="TreeGrafter"/>
</dbReference>
<dbReference type="InterPro" id="IPR001094">
    <property type="entry name" value="Flavdoxin-like"/>
</dbReference>
<dbReference type="GO" id="GO:0010181">
    <property type="term" value="F:FMN binding"/>
    <property type="evidence" value="ECO:0007669"/>
    <property type="project" value="InterPro"/>
</dbReference>
<dbReference type="InterPro" id="IPR017927">
    <property type="entry name" value="FAD-bd_FR_type"/>
</dbReference>
<dbReference type="Pfam" id="PF00258">
    <property type="entry name" value="Flavodoxin_1"/>
    <property type="match status" value="1"/>
</dbReference>
<dbReference type="AlphaFoldDB" id="A0A1I2ICP4"/>
<dbReference type="GO" id="GO:0005829">
    <property type="term" value="C:cytosol"/>
    <property type="evidence" value="ECO:0007669"/>
    <property type="project" value="TreeGrafter"/>
</dbReference>
<keyword evidence="5" id="KW-0472">Membrane</keyword>
<evidence type="ECO:0000256" key="4">
    <source>
        <dbReference type="ARBA" id="ARBA00023797"/>
    </source>
</evidence>
<evidence type="ECO:0000256" key="1">
    <source>
        <dbReference type="ARBA" id="ARBA00022630"/>
    </source>
</evidence>